<comment type="subcellular location">
    <subcellularLocation>
        <location evidence="7">Cytoplasm</location>
    </subcellularLocation>
</comment>
<dbReference type="EMBL" id="MEWR01000007">
    <property type="protein sequence ID" value="OGC82418.1"/>
    <property type="molecule type" value="Genomic_DNA"/>
</dbReference>
<feature type="binding site" evidence="7">
    <location>
        <position position="254"/>
    </location>
    <ligand>
        <name>Mn(2+)</name>
        <dbReference type="ChEBI" id="CHEBI:29035"/>
        <label>2</label>
    </ligand>
</feature>
<feature type="binding site" evidence="7">
    <location>
        <position position="259"/>
    </location>
    <ligand>
        <name>Mn(2+)</name>
        <dbReference type="ChEBI" id="CHEBI:29035"/>
        <label>1</label>
    </ligand>
</feature>
<dbReference type="PROSITE" id="PS00631">
    <property type="entry name" value="CYTOSOL_AP"/>
    <property type="match status" value="1"/>
</dbReference>
<protein>
    <recommendedName>
        <fullName evidence="7">Probable cytosol aminopeptidase</fullName>
        <ecNumber evidence="7">3.4.11.1</ecNumber>
    </recommendedName>
    <alternativeName>
        <fullName evidence="7">Leucine aminopeptidase</fullName>
        <shortName evidence="7">LAP</shortName>
        <ecNumber evidence="7">3.4.11.10</ecNumber>
    </alternativeName>
    <alternativeName>
        <fullName evidence="7">Leucyl aminopeptidase</fullName>
    </alternativeName>
</protein>
<keyword evidence="6 7" id="KW-0378">Hydrolase</keyword>
<dbReference type="EC" id="3.4.11.10" evidence="7"/>
<feature type="domain" description="Cytosol aminopeptidase" evidence="8">
    <location>
        <begin position="334"/>
        <end position="341"/>
    </location>
</feature>
<comment type="caution">
    <text evidence="9">The sequence shown here is derived from an EMBL/GenBank/DDBJ whole genome shotgun (WGS) entry which is preliminary data.</text>
</comment>
<feature type="binding site" evidence="7">
    <location>
        <position position="338"/>
    </location>
    <ligand>
        <name>Mn(2+)</name>
        <dbReference type="ChEBI" id="CHEBI:29035"/>
        <label>2</label>
    </ligand>
</feature>
<evidence type="ECO:0000256" key="6">
    <source>
        <dbReference type="ARBA" id="ARBA00022801"/>
    </source>
</evidence>
<evidence type="ECO:0000313" key="10">
    <source>
        <dbReference type="Proteomes" id="UP000177614"/>
    </source>
</evidence>
<dbReference type="SUPFAM" id="SSF52949">
    <property type="entry name" value="Macro domain-like"/>
    <property type="match status" value="1"/>
</dbReference>
<dbReference type="GO" id="GO:0070006">
    <property type="term" value="F:metalloaminopeptidase activity"/>
    <property type="evidence" value="ECO:0007669"/>
    <property type="project" value="InterPro"/>
</dbReference>
<dbReference type="Pfam" id="PF02789">
    <property type="entry name" value="Peptidase_M17_N"/>
    <property type="match status" value="1"/>
</dbReference>
<comment type="function">
    <text evidence="7">Presumably involved in the processing and regular turnover of intracellular proteins. Catalyzes the removal of unsubstituted N-terminal amino acids from various peptides.</text>
</comment>
<evidence type="ECO:0000256" key="5">
    <source>
        <dbReference type="ARBA" id="ARBA00022670"/>
    </source>
</evidence>
<dbReference type="CDD" id="cd00433">
    <property type="entry name" value="Peptidase_M17"/>
    <property type="match status" value="1"/>
</dbReference>
<organism evidence="9 10">
    <name type="scientific">Candidatus Abawacabacteria bacterium RBG_16_42_10</name>
    <dbReference type="NCBI Taxonomy" id="1817814"/>
    <lineage>
        <taxon>Bacteria</taxon>
        <taxon>Candidatus Abawacaibacteriota</taxon>
    </lineage>
</organism>
<feature type="binding site" evidence="7">
    <location>
        <position position="259"/>
    </location>
    <ligand>
        <name>Mn(2+)</name>
        <dbReference type="ChEBI" id="CHEBI:29035"/>
        <label>2</label>
    </ligand>
</feature>
<name>A0A1F4XLC4_9BACT</name>
<dbReference type="Pfam" id="PF00883">
    <property type="entry name" value="Peptidase_M17"/>
    <property type="match status" value="1"/>
</dbReference>
<feature type="binding site" evidence="7">
    <location>
        <position position="277"/>
    </location>
    <ligand>
        <name>Mn(2+)</name>
        <dbReference type="ChEBI" id="CHEBI:29035"/>
        <label>2</label>
    </ligand>
</feature>
<dbReference type="SUPFAM" id="SSF53187">
    <property type="entry name" value="Zn-dependent exopeptidases"/>
    <property type="match status" value="1"/>
</dbReference>
<dbReference type="InterPro" id="IPR000819">
    <property type="entry name" value="Peptidase_M17_C"/>
</dbReference>
<feature type="active site" evidence="7">
    <location>
        <position position="340"/>
    </location>
</feature>
<evidence type="ECO:0000256" key="3">
    <source>
        <dbReference type="ARBA" id="ARBA00009528"/>
    </source>
</evidence>
<keyword evidence="4 7" id="KW-0031">Aminopeptidase</keyword>
<keyword evidence="7" id="KW-0479">Metal-binding</keyword>
<dbReference type="EC" id="3.4.11.1" evidence="7"/>
<dbReference type="Proteomes" id="UP000177614">
    <property type="component" value="Unassembled WGS sequence"/>
</dbReference>
<accession>A0A1F4XLC4</accession>
<keyword evidence="7" id="KW-0464">Manganese</keyword>
<feature type="binding site" evidence="7">
    <location>
        <position position="338"/>
    </location>
    <ligand>
        <name>Mn(2+)</name>
        <dbReference type="ChEBI" id="CHEBI:29035"/>
        <label>1</label>
    </ligand>
</feature>
<dbReference type="InterPro" id="IPR043472">
    <property type="entry name" value="Macro_dom-like"/>
</dbReference>
<sequence>MNISYQKILLQDKVIIIPLFQTDKRPSTTGIPSIDSYVKKRLANEDFLGKPQDLLMSFLDDEKQSMTMILIGLGKRESLHDDGVREIGGQLSKRLRALKKTAVTTIVDHLPPHVSSTFIEGMALANYRLDKFKTAKENDLPLVQELTIIQKKSHKQWEKELAEKLLIVKHIHEVRDLVNYPADDIYPESLAEKAAALSKQYGLKLEILREKEIQAKKLNLLWAVGRGSQHKPRLITLTYNGGPKSMKPILLVGKGITFDSGGYNLKPTKYIEEMYMDMAGGATIMGTIAACSELKLRVNVVAIIAAAENLVSSNAYKPSDIITAYNGKTVEITNTDAEGRLVLADALSFGIEKYQPQAAIDLATLTGACLMALGDRYAGIFSNDKKLLQSVKKVSQTTSELVWELPIHPDYEKRLKSEKADMISCDVKTGLAGASTAAAFLKRFVGKTPWLHLDIAGVAFGNMPKAYDHGGASGYGVRLLVEYLRNVRK</sequence>
<dbReference type="GO" id="GO:0005737">
    <property type="term" value="C:cytoplasm"/>
    <property type="evidence" value="ECO:0007669"/>
    <property type="project" value="UniProtKB-SubCell"/>
</dbReference>
<comment type="catalytic activity">
    <reaction evidence="1 7">
        <text>Release of an N-terminal amino acid, Xaa-|-Yaa-, in which Xaa is preferably Leu, but may be other amino acids including Pro although not Arg or Lys, and Yaa may be Pro. Amino acid amides and methyl esters are also readily hydrolyzed, but rates on arylamides are exceedingly low.</text>
        <dbReference type="EC" id="3.4.11.1"/>
    </reaction>
</comment>
<feature type="binding site" evidence="7">
    <location>
        <position position="336"/>
    </location>
    <ligand>
        <name>Mn(2+)</name>
        <dbReference type="ChEBI" id="CHEBI:29035"/>
        <label>1</label>
    </ligand>
</feature>
<dbReference type="AlphaFoldDB" id="A0A1F4XLC4"/>
<dbReference type="InterPro" id="IPR008283">
    <property type="entry name" value="Peptidase_M17_N"/>
</dbReference>
<dbReference type="InterPro" id="IPR011356">
    <property type="entry name" value="Leucine_aapep/pepB"/>
</dbReference>
<dbReference type="NCBIfam" id="NF002083">
    <property type="entry name" value="PRK00913.3-5"/>
    <property type="match status" value="1"/>
</dbReference>
<dbReference type="HAMAP" id="MF_00181">
    <property type="entry name" value="Cytosol_peptidase_M17"/>
    <property type="match status" value="1"/>
</dbReference>
<proteinExistence type="inferred from homology"/>
<evidence type="ECO:0000259" key="8">
    <source>
        <dbReference type="PROSITE" id="PS00631"/>
    </source>
</evidence>
<evidence type="ECO:0000256" key="4">
    <source>
        <dbReference type="ARBA" id="ARBA00022438"/>
    </source>
</evidence>
<dbReference type="STRING" id="1817814.A2V81_00695"/>
<reference evidence="9 10" key="1">
    <citation type="journal article" date="2016" name="Nat. Commun.">
        <title>Thousands of microbial genomes shed light on interconnected biogeochemical processes in an aquifer system.</title>
        <authorList>
            <person name="Anantharaman K."/>
            <person name="Brown C.T."/>
            <person name="Hug L.A."/>
            <person name="Sharon I."/>
            <person name="Castelle C.J."/>
            <person name="Probst A.J."/>
            <person name="Thomas B.C."/>
            <person name="Singh A."/>
            <person name="Wilkins M.J."/>
            <person name="Karaoz U."/>
            <person name="Brodie E.L."/>
            <person name="Williams K.H."/>
            <person name="Hubbard S.S."/>
            <person name="Banfield J.F."/>
        </authorList>
    </citation>
    <scope>NUCLEOTIDE SEQUENCE [LARGE SCALE GENOMIC DNA]</scope>
</reference>
<keyword evidence="7" id="KW-0963">Cytoplasm</keyword>
<keyword evidence="5 7" id="KW-0645">Protease</keyword>
<dbReference type="PANTHER" id="PTHR11963:SF23">
    <property type="entry name" value="CYTOSOL AMINOPEPTIDASE"/>
    <property type="match status" value="1"/>
</dbReference>
<feature type="active site" evidence="7">
    <location>
        <position position="266"/>
    </location>
</feature>
<dbReference type="GO" id="GO:0006508">
    <property type="term" value="P:proteolysis"/>
    <property type="evidence" value="ECO:0007669"/>
    <property type="project" value="UniProtKB-KW"/>
</dbReference>
<dbReference type="Gene3D" id="3.40.220.10">
    <property type="entry name" value="Leucine Aminopeptidase, subunit E, domain 1"/>
    <property type="match status" value="1"/>
</dbReference>
<evidence type="ECO:0000256" key="1">
    <source>
        <dbReference type="ARBA" id="ARBA00000135"/>
    </source>
</evidence>
<dbReference type="Gene3D" id="3.40.630.10">
    <property type="entry name" value="Zn peptidases"/>
    <property type="match status" value="1"/>
</dbReference>
<comment type="cofactor">
    <cofactor evidence="7">
        <name>Mn(2+)</name>
        <dbReference type="ChEBI" id="CHEBI:29035"/>
    </cofactor>
    <text evidence="7">Binds 2 manganese ions per subunit.</text>
</comment>
<dbReference type="PANTHER" id="PTHR11963">
    <property type="entry name" value="LEUCINE AMINOPEPTIDASE-RELATED"/>
    <property type="match status" value="1"/>
</dbReference>
<comment type="catalytic activity">
    <reaction evidence="2 7">
        <text>Release of an N-terminal amino acid, preferentially leucine, but not glutamic or aspartic acids.</text>
        <dbReference type="EC" id="3.4.11.10"/>
    </reaction>
</comment>
<evidence type="ECO:0000256" key="7">
    <source>
        <dbReference type="HAMAP-Rule" id="MF_00181"/>
    </source>
</evidence>
<dbReference type="PRINTS" id="PR00481">
    <property type="entry name" value="LAMNOPPTDASE"/>
</dbReference>
<evidence type="ECO:0000313" key="9">
    <source>
        <dbReference type="EMBL" id="OGC82418.1"/>
    </source>
</evidence>
<evidence type="ECO:0000256" key="2">
    <source>
        <dbReference type="ARBA" id="ARBA00000967"/>
    </source>
</evidence>
<gene>
    <name evidence="7" type="primary">pepA</name>
    <name evidence="9" type="ORF">A2V81_00695</name>
</gene>
<comment type="similarity">
    <text evidence="3 7">Belongs to the peptidase M17 family.</text>
</comment>
<dbReference type="InterPro" id="IPR023042">
    <property type="entry name" value="Peptidase_M17_leu_NH2_pept"/>
</dbReference>
<dbReference type="GO" id="GO:0030145">
    <property type="term" value="F:manganese ion binding"/>
    <property type="evidence" value="ECO:0007669"/>
    <property type="project" value="UniProtKB-UniRule"/>
</dbReference>